<keyword evidence="3" id="KW-1185">Reference proteome</keyword>
<proteinExistence type="predicted"/>
<dbReference type="AlphaFoldDB" id="A0A4Y2R1Q2"/>
<protein>
    <submittedName>
        <fullName evidence="2">Uncharacterized protein</fullName>
    </submittedName>
</protein>
<gene>
    <name evidence="2" type="ORF">AVEN_187267_1</name>
</gene>
<accession>A0A4Y2R1Q2</accession>
<feature type="compositionally biased region" description="Polar residues" evidence="1">
    <location>
        <begin position="17"/>
        <end position="26"/>
    </location>
</feature>
<dbReference type="Proteomes" id="UP000499080">
    <property type="component" value="Unassembled WGS sequence"/>
</dbReference>
<evidence type="ECO:0000313" key="3">
    <source>
        <dbReference type="Proteomes" id="UP000499080"/>
    </source>
</evidence>
<evidence type="ECO:0000256" key="1">
    <source>
        <dbReference type="SAM" id="MobiDB-lite"/>
    </source>
</evidence>
<sequence length="98" mass="10861">MRKRKGESRAPNESCKNRISSASKAGNSPVLHSIHLDQDWFFIPPIQVEKSGTSIHLKFQNALAVGKSDLLSPSTAALRYPYSFSHSADFRFATLLSI</sequence>
<comment type="caution">
    <text evidence="2">The sequence shown here is derived from an EMBL/GenBank/DDBJ whole genome shotgun (WGS) entry which is preliminary data.</text>
</comment>
<name>A0A4Y2R1Q2_ARAVE</name>
<organism evidence="2 3">
    <name type="scientific">Araneus ventricosus</name>
    <name type="common">Orbweaver spider</name>
    <name type="synonym">Epeira ventricosa</name>
    <dbReference type="NCBI Taxonomy" id="182803"/>
    <lineage>
        <taxon>Eukaryota</taxon>
        <taxon>Metazoa</taxon>
        <taxon>Ecdysozoa</taxon>
        <taxon>Arthropoda</taxon>
        <taxon>Chelicerata</taxon>
        <taxon>Arachnida</taxon>
        <taxon>Araneae</taxon>
        <taxon>Araneomorphae</taxon>
        <taxon>Entelegynae</taxon>
        <taxon>Araneoidea</taxon>
        <taxon>Araneidae</taxon>
        <taxon>Araneus</taxon>
    </lineage>
</organism>
<evidence type="ECO:0000313" key="2">
    <source>
        <dbReference type="EMBL" id="GBN69396.1"/>
    </source>
</evidence>
<dbReference type="EMBL" id="BGPR01141902">
    <property type="protein sequence ID" value="GBN69396.1"/>
    <property type="molecule type" value="Genomic_DNA"/>
</dbReference>
<feature type="region of interest" description="Disordered" evidence="1">
    <location>
        <begin position="1"/>
        <end position="27"/>
    </location>
</feature>
<reference evidence="2 3" key="1">
    <citation type="journal article" date="2019" name="Sci. Rep.">
        <title>Orb-weaving spider Araneus ventricosus genome elucidates the spidroin gene catalogue.</title>
        <authorList>
            <person name="Kono N."/>
            <person name="Nakamura H."/>
            <person name="Ohtoshi R."/>
            <person name="Moran D.A.P."/>
            <person name="Shinohara A."/>
            <person name="Yoshida Y."/>
            <person name="Fujiwara M."/>
            <person name="Mori M."/>
            <person name="Tomita M."/>
            <person name="Arakawa K."/>
        </authorList>
    </citation>
    <scope>NUCLEOTIDE SEQUENCE [LARGE SCALE GENOMIC DNA]</scope>
</reference>